<gene>
    <name evidence="6" type="ORF">Lalb_Chr12g0205431</name>
</gene>
<dbReference type="Pfam" id="PF07983">
    <property type="entry name" value="X8"/>
    <property type="match status" value="1"/>
</dbReference>
<evidence type="ECO:0000256" key="2">
    <source>
        <dbReference type="ARBA" id="ARBA00022622"/>
    </source>
</evidence>
<comment type="caution">
    <text evidence="6">The sequence shown here is derived from an EMBL/GenBank/DDBJ whole genome shotgun (WGS) entry which is preliminary data.</text>
</comment>
<reference evidence="7" key="1">
    <citation type="journal article" date="2020" name="Nat. Commun.">
        <title>Genome sequence of the cluster root forming white lupin.</title>
        <authorList>
            <person name="Hufnagel B."/>
            <person name="Marques A."/>
            <person name="Soriano A."/>
            <person name="Marques L."/>
            <person name="Divol F."/>
            <person name="Doumas P."/>
            <person name="Sallet E."/>
            <person name="Mancinotti D."/>
            <person name="Carrere S."/>
            <person name="Marande W."/>
            <person name="Arribat S."/>
            <person name="Keller J."/>
            <person name="Huneau C."/>
            <person name="Blein T."/>
            <person name="Aime D."/>
            <person name="Laguerre M."/>
            <person name="Taylor J."/>
            <person name="Schubert V."/>
            <person name="Nelson M."/>
            <person name="Geu-Flores F."/>
            <person name="Crespi M."/>
            <person name="Gallardo-Guerrero K."/>
            <person name="Delaux P.-M."/>
            <person name="Salse J."/>
            <person name="Berges H."/>
            <person name="Guyot R."/>
            <person name="Gouzy J."/>
            <person name="Peret B."/>
        </authorList>
    </citation>
    <scope>NUCLEOTIDE SEQUENCE [LARGE SCALE GENOMIC DNA]</scope>
    <source>
        <strain evidence="7">cv. Amiga</strain>
    </source>
</reference>
<keyword evidence="2" id="KW-0336">GPI-anchor</keyword>
<keyword evidence="7" id="KW-1185">Reference proteome</keyword>
<feature type="signal peptide" evidence="4">
    <location>
        <begin position="1"/>
        <end position="26"/>
    </location>
</feature>
<feature type="chain" id="PRO_5025481687" evidence="4">
    <location>
        <begin position="27"/>
        <end position="127"/>
    </location>
</feature>
<dbReference type="OrthoDB" id="417697at2759"/>
<dbReference type="InterPro" id="IPR044788">
    <property type="entry name" value="X8_dom_prot"/>
</dbReference>
<dbReference type="SMART" id="SM00768">
    <property type="entry name" value="X8"/>
    <property type="match status" value="1"/>
</dbReference>
<sequence length="127" mass="13589">MAAPKLVYSMLTIVACIIIGRSSTNGAPWCTISDFVSPSMLQPQLEYACNHGANCSAIQPGASCYFPNDIYNHAAYAFNSYYVHVGRALGSCYFGGTAKITSVDPSINIHPSSSFNTSVIILLVDLI</sequence>
<dbReference type="GO" id="GO:0009506">
    <property type="term" value="C:plasmodesma"/>
    <property type="evidence" value="ECO:0007669"/>
    <property type="project" value="UniProtKB-ARBA"/>
</dbReference>
<evidence type="ECO:0000256" key="1">
    <source>
        <dbReference type="ARBA" id="ARBA00004609"/>
    </source>
</evidence>
<name>A0A6A4PN93_LUPAL</name>
<evidence type="ECO:0000313" key="6">
    <source>
        <dbReference type="EMBL" id="KAE9602983.1"/>
    </source>
</evidence>
<dbReference type="PANTHER" id="PTHR31044">
    <property type="entry name" value="BETA-1,3 GLUCANASE"/>
    <property type="match status" value="1"/>
</dbReference>
<keyword evidence="2" id="KW-0449">Lipoprotein</keyword>
<dbReference type="GO" id="GO:0005886">
    <property type="term" value="C:plasma membrane"/>
    <property type="evidence" value="ECO:0007669"/>
    <property type="project" value="UniProtKB-SubCell"/>
</dbReference>
<dbReference type="AlphaFoldDB" id="A0A6A4PN93"/>
<evidence type="ECO:0000313" key="7">
    <source>
        <dbReference type="Proteomes" id="UP000447434"/>
    </source>
</evidence>
<accession>A0A6A4PN93</accession>
<keyword evidence="2" id="KW-0472">Membrane</keyword>
<dbReference type="InterPro" id="IPR012946">
    <property type="entry name" value="X8"/>
</dbReference>
<evidence type="ECO:0000256" key="4">
    <source>
        <dbReference type="SAM" id="SignalP"/>
    </source>
</evidence>
<dbReference type="PANTHER" id="PTHR31044:SF52">
    <property type="entry name" value="OS01G0631500 PROTEIN"/>
    <property type="match status" value="1"/>
</dbReference>
<organism evidence="6 7">
    <name type="scientific">Lupinus albus</name>
    <name type="common">White lupine</name>
    <name type="synonym">Lupinus termis</name>
    <dbReference type="NCBI Taxonomy" id="3870"/>
    <lineage>
        <taxon>Eukaryota</taxon>
        <taxon>Viridiplantae</taxon>
        <taxon>Streptophyta</taxon>
        <taxon>Embryophyta</taxon>
        <taxon>Tracheophyta</taxon>
        <taxon>Spermatophyta</taxon>
        <taxon>Magnoliopsida</taxon>
        <taxon>eudicotyledons</taxon>
        <taxon>Gunneridae</taxon>
        <taxon>Pentapetalae</taxon>
        <taxon>rosids</taxon>
        <taxon>fabids</taxon>
        <taxon>Fabales</taxon>
        <taxon>Fabaceae</taxon>
        <taxon>Papilionoideae</taxon>
        <taxon>50 kb inversion clade</taxon>
        <taxon>genistoids sensu lato</taxon>
        <taxon>core genistoids</taxon>
        <taxon>Genisteae</taxon>
        <taxon>Lupinus</taxon>
    </lineage>
</organism>
<proteinExistence type="predicted"/>
<dbReference type="EMBL" id="WOCE01000012">
    <property type="protein sequence ID" value="KAE9602983.1"/>
    <property type="molecule type" value="Genomic_DNA"/>
</dbReference>
<comment type="subcellular location">
    <subcellularLocation>
        <location evidence="1">Cell membrane</location>
        <topology evidence="1">Lipid-anchor</topology>
        <topology evidence="1">GPI-anchor</topology>
    </subcellularLocation>
</comment>
<evidence type="ECO:0000256" key="3">
    <source>
        <dbReference type="ARBA" id="ARBA00022729"/>
    </source>
</evidence>
<dbReference type="GO" id="GO:0098552">
    <property type="term" value="C:side of membrane"/>
    <property type="evidence" value="ECO:0007669"/>
    <property type="project" value="UniProtKB-KW"/>
</dbReference>
<protein>
    <submittedName>
        <fullName evidence="6">Putative glucan endo-1,3-beta-D-glucosidase</fullName>
    </submittedName>
</protein>
<keyword evidence="2" id="KW-0325">Glycoprotein</keyword>
<feature type="domain" description="X8" evidence="5">
    <location>
        <begin position="28"/>
        <end position="111"/>
    </location>
</feature>
<keyword evidence="3 4" id="KW-0732">Signal</keyword>
<dbReference type="PROSITE" id="PS51257">
    <property type="entry name" value="PROKAR_LIPOPROTEIN"/>
    <property type="match status" value="1"/>
</dbReference>
<evidence type="ECO:0000259" key="5">
    <source>
        <dbReference type="SMART" id="SM00768"/>
    </source>
</evidence>
<dbReference type="Gene3D" id="1.20.58.1040">
    <property type="match status" value="1"/>
</dbReference>
<dbReference type="Proteomes" id="UP000447434">
    <property type="component" value="Chromosome 12"/>
</dbReference>